<reference evidence="2" key="1">
    <citation type="journal article" date="2020" name="Nat. Commun.">
        <title>Large-scale genome sequencing of mycorrhizal fungi provides insights into the early evolution of symbiotic traits.</title>
        <authorList>
            <person name="Miyauchi S."/>
            <person name="Kiss E."/>
            <person name="Kuo A."/>
            <person name="Drula E."/>
            <person name="Kohler A."/>
            <person name="Sanchez-Garcia M."/>
            <person name="Morin E."/>
            <person name="Andreopoulos B."/>
            <person name="Barry K.W."/>
            <person name="Bonito G."/>
            <person name="Buee M."/>
            <person name="Carver A."/>
            <person name="Chen C."/>
            <person name="Cichocki N."/>
            <person name="Clum A."/>
            <person name="Culley D."/>
            <person name="Crous P.W."/>
            <person name="Fauchery L."/>
            <person name="Girlanda M."/>
            <person name="Hayes R.D."/>
            <person name="Keri Z."/>
            <person name="LaButti K."/>
            <person name="Lipzen A."/>
            <person name="Lombard V."/>
            <person name="Magnuson J."/>
            <person name="Maillard F."/>
            <person name="Murat C."/>
            <person name="Nolan M."/>
            <person name="Ohm R.A."/>
            <person name="Pangilinan J."/>
            <person name="Pereira M.F."/>
            <person name="Perotto S."/>
            <person name="Peter M."/>
            <person name="Pfister S."/>
            <person name="Riley R."/>
            <person name="Sitrit Y."/>
            <person name="Stielow J.B."/>
            <person name="Szollosi G."/>
            <person name="Zifcakova L."/>
            <person name="Stursova M."/>
            <person name="Spatafora J.W."/>
            <person name="Tedersoo L."/>
            <person name="Vaario L.M."/>
            <person name="Yamada A."/>
            <person name="Yan M."/>
            <person name="Wang P."/>
            <person name="Xu J."/>
            <person name="Bruns T."/>
            <person name="Baldrian P."/>
            <person name="Vilgalys R."/>
            <person name="Dunand C."/>
            <person name="Henrissat B."/>
            <person name="Grigoriev I.V."/>
            <person name="Hibbett D."/>
            <person name="Nagy L.G."/>
            <person name="Martin F.M."/>
        </authorList>
    </citation>
    <scope>NUCLEOTIDE SEQUENCE</scope>
    <source>
        <strain evidence="2">UH-Tt-Lm1</strain>
    </source>
</reference>
<dbReference type="AlphaFoldDB" id="A0A9P6L9Z1"/>
<sequence>MDAVQCPQCHRHFGRKGIATHQKSCKRKVESEQDQADFMARRRRRFQMEDVLLTRNIVSDPAPAPDAPAMDKSVSDLVSDTPTMDDIGADPRVTPSTMSGAPQLQHSPHPPSISISVDEMDTDPLDIDNEGDGMECEHGSDANSQDADDTSSLDGDIRVEYHPNSGHKHKTFTLEEFQRARSDVQHTQPADPEPWLPLNTREDFEFAEIAQQSRMSKGQINALIRLFRKCIDIGKEAFTFSNYNDMHKTLTLASERLPKFEKETASATYRGKLQEFDVYVRPVWKWIEGMLQDPDLIQHFKWDACHMSKFDAQSNSWVRFYDEPWTGDQFWNIQSDLPPGAKPLLLSLYADKSKLSSFGTKTGYPVIARCANLPVEIRNGKGLGGGRVVGWLPVIEEDGAESGKPNYVNFKHVVWHDSFRQLLASIHQRSKFGHSIECADGITRHIYPAILILSADYEEQQETHQGRVYAARTTQSMKKIYEDACNLRTATEKDKLLQSYGLRDVPNVFWELENSDPYQALSFDRLHTSHLGLFKDHLWLSEVTASQVEILKRNPT</sequence>
<evidence type="ECO:0000256" key="1">
    <source>
        <dbReference type="SAM" id="MobiDB-lite"/>
    </source>
</evidence>
<dbReference type="Proteomes" id="UP000736335">
    <property type="component" value="Unassembled WGS sequence"/>
</dbReference>
<keyword evidence="3" id="KW-1185">Reference proteome</keyword>
<organism evidence="2 3">
    <name type="scientific">Thelephora terrestris</name>
    <dbReference type="NCBI Taxonomy" id="56493"/>
    <lineage>
        <taxon>Eukaryota</taxon>
        <taxon>Fungi</taxon>
        <taxon>Dikarya</taxon>
        <taxon>Basidiomycota</taxon>
        <taxon>Agaricomycotina</taxon>
        <taxon>Agaricomycetes</taxon>
        <taxon>Thelephorales</taxon>
        <taxon>Thelephoraceae</taxon>
        <taxon>Thelephora</taxon>
    </lineage>
</organism>
<protein>
    <submittedName>
        <fullName evidence="2">Uncharacterized protein</fullName>
    </submittedName>
</protein>
<feature type="region of interest" description="Disordered" evidence="1">
    <location>
        <begin position="79"/>
        <end position="155"/>
    </location>
</feature>
<evidence type="ECO:0000313" key="2">
    <source>
        <dbReference type="EMBL" id="KAF9789327.1"/>
    </source>
</evidence>
<comment type="caution">
    <text evidence="2">The sequence shown here is derived from an EMBL/GenBank/DDBJ whole genome shotgun (WGS) entry which is preliminary data.</text>
</comment>
<feature type="compositionally biased region" description="Acidic residues" evidence="1">
    <location>
        <begin position="118"/>
        <end position="134"/>
    </location>
</feature>
<reference evidence="2" key="2">
    <citation type="submission" date="2020-11" db="EMBL/GenBank/DDBJ databases">
        <authorList>
            <consortium name="DOE Joint Genome Institute"/>
            <person name="Kuo A."/>
            <person name="Miyauchi S."/>
            <person name="Kiss E."/>
            <person name="Drula E."/>
            <person name="Kohler A."/>
            <person name="Sanchez-Garcia M."/>
            <person name="Andreopoulos B."/>
            <person name="Barry K.W."/>
            <person name="Bonito G."/>
            <person name="Buee M."/>
            <person name="Carver A."/>
            <person name="Chen C."/>
            <person name="Cichocki N."/>
            <person name="Clum A."/>
            <person name="Culley D."/>
            <person name="Crous P.W."/>
            <person name="Fauchery L."/>
            <person name="Girlanda M."/>
            <person name="Hayes R."/>
            <person name="Keri Z."/>
            <person name="Labutti K."/>
            <person name="Lipzen A."/>
            <person name="Lombard V."/>
            <person name="Magnuson J."/>
            <person name="Maillard F."/>
            <person name="Morin E."/>
            <person name="Murat C."/>
            <person name="Nolan M."/>
            <person name="Ohm R."/>
            <person name="Pangilinan J."/>
            <person name="Pereira M."/>
            <person name="Perotto S."/>
            <person name="Peter M."/>
            <person name="Riley R."/>
            <person name="Sitrit Y."/>
            <person name="Stielow B."/>
            <person name="Szollosi G."/>
            <person name="Zifcakova L."/>
            <person name="Stursova M."/>
            <person name="Spatafora J.W."/>
            <person name="Tedersoo L."/>
            <person name="Vaario L.-M."/>
            <person name="Yamada A."/>
            <person name="Yan M."/>
            <person name="Wang P."/>
            <person name="Xu J."/>
            <person name="Bruns T."/>
            <person name="Baldrian P."/>
            <person name="Vilgalys R."/>
            <person name="Henrissat B."/>
            <person name="Grigoriev I.V."/>
            <person name="Hibbett D."/>
            <person name="Nagy L.G."/>
            <person name="Martin F.M."/>
        </authorList>
    </citation>
    <scope>NUCLEOTIDE SEQUENCE</scope>
    <source>
        <strain evidence="2">UH-Tt-Lm1</strain>
    </source>
</reference>
<accession>A0A9P6L9Z1</accession>
<feature type="compositionally biased region" description="Polar residues" evidence="1">
    <location>
        <begin position="94"/>
        <end position="105"/>
    </location>
</feature>
<evidence type="ECO:0000313" key="3">
    <source>
        <dbReference type="Proteomes" id="UP000736335"/>
    </source>
</evidence>
<dbReference type="EMBL" id="WIUZ02000003">
    <property type="protein sequence ID" value="KAF9789327.1"/>
    <property type="molecule type" value="Genomic_DNA"/>
</dbReference>
<dbReference type="OrthoDB" id="3239511at2759"/>
<gene>
    <name evidence="2" type="ORF">BJ322DRAFT_1018011</name>
</gene>
<name>A0A9P6L9Z1_9AGAM</name>
<dbReference type="InterPro" id="IPR041078">
    <property type="entry name" value="Plavaka"/>
</dbReference>
<dbReference type="Pfam" id="PF18759">
    <property type="entry name" value="Plavaka"/>
    <property type="match status" value="1"/>
</dbReference>
<proteinExistence type="predicted"/>